<dbReference type="PROSITE" id="PS51682">
    <property type="entry name" value="SAM_OMT_I"/>
    <property type="match status" value="1"/>
</dbReference>
<organism evidence="4">
    <name type="scientific">Streptomyces kanamyceticus</name>
    <dbReference type="NCBI Taxonomy" id="1967"/>
    <lineage>
        <taxon>Bacteria</taxon>
        <taxon>Bacillati</taxon>
        <taxon>Actinomycetota</taxon>
        <taxon>Actinomycetes</taxon>
        <taxon>Kitasatosporales</taxon>
        <taxon>Streptomycetaceae</taxon>
        <taxon>Streptomyces</taxon>
    </lineage>
</organism>
<dbReference type="PANTHER" id="PTHR10509">
    <property type="entry name" value="O-METHYLTRANSFERASE-RELATED"/>
    <property type="match status" value="1"/>
</dbReference>
<proteinExistence type="predicted"/>
<dbReference type="PANTHER" id="PTHR10509:SF14">
    <property type="entry name" value="CAFFEOYL-COA O-METHYLTRANSFERASE 3-RELATED"/>
    <property type="match status" value="1"/>
</dbReference>
<evidence type="ECO:0000256" key="3">
    <source>
        <dbReference type="ARBA" id="ARBA00022691"/>
    </source>
</evidence>
<dbReference type="InterPro" id="IPR002935">
    <property type="entry name" value="SAM_O-MeTrfase"/>
</dbReference>
<dbReference type="SUPFAM" id="SSF53335">
    <property type="entry name" value="S-adenosyl-L-methionine-dependent methyltransferases"/>
    <property type="match status" value="1"/>
</dbReference>
<name>E9KTA8_STRKN</name>
<gene>
    <name evidence="4" type="primary">fkbG</name>
    <name evidence="4" type="ORF">Tcs_SK_024</name>
</gene>
<dbReference type="GO" id="GO:0008171">
    <property type="term" value="F:O-methyltransferase activity"/>
    <property type="evidence" value="ECO:0007669"/>
    <property type="project" value="InterPro"/>
</dbReference>
<dbReference type="InterPro" id="IPR050362">
    <property type="entry name" value="Cation-dep_OMT"/>
</dbReference>
<dbReference type="EMBL" id="HM116536">
    <property type="protein sequence ID" value="ADU56240.1"/>
    <property type="molecule type" value="Genomic_DNA"/>
</dbReference>
<dbReference type="CDD" id="cd02440">
    <property type="entry name" value="AdoMet_MTases"/>
    <property type="match status" value="1"/>
</dbReference>
<accession>E9KTA8</accession>
<keyword evidence="2 4" id="KW-0808">Transferase</keyword>
<dbReference type="Gene3D" id="3.40.50.150">
    <property type="entry name" value="Vaccinia Virus protein VP39"/>
    <property type="match status" value="1"/>
</dbReference>
<dbReference type="InterPro" id="IPR029063">
    <property type="entry name" value="SAM-dependent_MTases_sf"/>
</dbReference>
<dbReference type="AlphaFoldDB" id="E9KTA8"/>
<evidence type="ECO:0000313" key="4">
    <source>
        <dbReference type="EMBL" id="ADU56240.1"/>
    </source>
</evidence>
<dbReference type="GO" id="GO:0032259">
    <property type="term" value="P:methylation"/>
    <property type="evidence" value="ECO:0007669"/>
    <property type="project" value="UniProtKB-KW"/>
</dbReference>
<dbReference type="Pfam" id="PF01596">
    <property type="entry name" value="Methyltransf_3"/>
    <property type="match status" value="1"/>
</dbReference>
<sequence length="222" mass="23732">MANQVTMSDALLAYVRKVSLRDDEVLSRLRAETAGLPGGSVLPVQAEEGQLLEFLVLLTGTRQVLEIGTYTGYSTLCLARGLPPGGRVVTCDVTAKWPEVGRPHWERAGVADRIDVRVGDARDVLAGLLDEAGAGPGSFDVVFIDADKAGYPAYYEAVLPLVRGGGLIVVDNTLFLGRVADDTARDPDTLAVRALNAALRDDDRVDLAMLTTADGITLLRKR</sequence>
<protein>
    <submittedName>
        <fullName evidence="4">Hydroxy-malonyl-ACP O-methyltransferase</fullName>
    </submittedName>
</protein>
<reference evidence="4" key="1">
    <citation type="journal article" date="2011" name="J. Am. Chem. Soc.">
        <title>Biosynthesis of the allylmalonyl-CoA extender unit for the FK506 polyketide synthase proceeds through a dedicated polyketide synthase and facilitates the mutasynthesis of analogues.</title>
        <authorList>
            <person name="Mo S."/>
            <person name="Kim D.H."/>
            <person name="Lee J.H."/>
            <person name="Park J.W."/>
            <person name="Basnet D.B."/>
            <person name="Ban Y.H."/>
            <person name="Yoo Y.J."/>
            <person name="Chen S.W."/>
            <person name="Park S.R."/>
            <person name="Choi E.A."/>
            <person name="Kim E."/>
            <person name="Jin Y.Y."/>
            <person name="Lee S.K."/>
            <person name="Park J.Y."/>
            <person name="Liu Y."/>
            <person name="Lee M.O."/>
            <person name="Lee K.S."/>
            <person name="Kim S.J."/>
            <person name="Kim D."/>
            <person name="Park B.C."/>
            <person name="Lee S.G."/>
            <person name="Kwon H.J."/>
            <person name="Suh J.W."/>
            <person name="Moore B.S."/>
            <person name="Lim S.K."/>
            <person name="Yoon Y.J."/>
        </authorList>
    </citation>
    <scope>NUCLEOTIDE SEQUENCE</scope>
    <source>
        <strain evidence="4">KCTC 9225</strain>
    </source>
</reference>
<keyword evidence="1 4" id="KW-0489">Methyltransferase</keyword>
<evidence type="ECO:0000256" key="2">
    <source>
        <dbReference type="ARBA" id="ARBA00022679"/>
    </source>
</evidence>
<dbReference type="GO" id="GO:0008757">
    <property type="term" value="F:S-adenosylmethionine-dependent methyltransferase activity"/>
    <property type="evidence" value="ECO:0007669"/>
    <property type="project" value="TreeGrafter"/>
</dbReference>
<evidence type="ECO:0000256" key="1">
    <source>
        <dbReference type="ARBA" id="ARBA00022603"/>
    </source>
</evidence>
<keyword evidence="3" id="KW-0949">S-adenosyl-L-methionine</keyword>